<dbReference type="Gene3D" id="3.30.70.80">
    <property type="entry name" value="Peptidase S8 propeptide/proteinase inhibitor I9"/>
    <property type="match status" value="1"/>
</dbReference>
<feature type="domain" description="Inhibitor I9" evidence="6">
    <location>
        <begin position="55"/>
        <end position="127"/>
    </location>
</feature>
<evidence type="ECO:0000256" key="2">
    <source>
        <dbReference type="ARBA" id="ARBA00022729"/>
    </source>
</evidence>
<dbReference type="PROSITE" id="PS51892">
    <property type="entry name" value="SUBTILASE"/>
    <property type="match status" value="1"/>
</dbReference>
<dbReference type="AlphaFoldDB" id="A0AA38W827"/>
<dbReference type="GO" id="GO:0004252">
    <property type="term" value="F:serine-type endopeptidase activity"/>
    <property type="evidence" value="ECO:0007669"/>
    <property type="project" value="InterPro"/>
</dbReference>
<dbReference type="EMBL" id="JARYMX010000004">
    <property type="protein sequence ID" value="KAJ9550427.1"/>
    <property type="molecule type" value="Genomic_DNA"/>
</dbReference>
<comment type="caution">
    <text evidence="7">The sequence shown here is derived from an EMBL/GenBank/DDBJ whole genome shotgun (WGS) entry which is preliminary data.</text>
</comment>
<feature type="region of interest" description="Disordered" evidence="4">
    <location>
        <begin position="173"/>
        <end position="193"/>
    </location>
</feature>
<evidence type="ECO:0000313" key="7">
    <source>
        <dbReference type="EMBL" id="KAJ9550427.1"/>
    </source>
</evidence>
<evidence type="ECO:0000259" key="6">
    <source>
        <dbReference type="Pfam" id="PF05922"/>
    </source>
</evidence>
<accession>A0AA38W827</accession>
<protein>
    <submittedName>
        <fullName evidence="7">Uncharacterized protein</fullName>
    </submittedName>
</protein>
<gene>
    <name evidence="7" type="ORF">OSB04_014472</name>
</gene>
<evidence type="ECO:0000256" key="3">
    <source>
        <dbReference type="PROSITE-ProRule" id="PRU01240"/>
    </source>
</evidence>
<keyword evidence="2" id="KW-0732">Signal</keyword>
<reference evidence="7" key="1">
    <citation type="submission" date="2023-03" db="EMBL/GenBank/DDBJ databases">
        <title>Chromosome-scale reference genome and RAD-based genetic map of yellow starthistle (Centaurea solstitialis) reveal putative structural variation and QTLs associated with invader traits.</title>
        <authorList>
            <person name="Reatini B."/>
            <person name="Cang F.A."/>
            <person name="Jiang Q."/>
            <person name="Mckibben M.T.W."/>
            <person name="Barker M.S."/>
            <person name="Rieseberg L.H."/>
            <person name="Dlugosch K.M."/>
        </authorList>
    </citation>
    <scope>NUCLEOTIDE SEQUENCE</scope>
    <source>
        <strain evidence="7">CAN-66</strain>
        <tissue evidence="7">Leaf</tissue>
    </source>
</reference>
<name>A0AA38W827_9ASTR</name>
<dbReference type="PANTHER" id="PTHR10795">
    <property type="entry name" value="PROPROTEIN CONVERTASE SUBTILISIN/KEXIN"/>
    <property type="match status" value="1"/>
</dbReference>
<dbReference type="InterPro" id="IPR000209">
    <property type="entry name" value="Peptidase_S8/S53_dom"/>
</dbReference>
<dbReference type="Proteomes" id="UP001172457">
    <property type="component" value="Chromosome 4"/>
</dbReference>
<dbReference type="Pfam" id="PF00082">
    <property type="entry name" value="Peptidase_S8"/>
    <property type="match status" value="1"/>
</dbReference>
<dbReference type="InterPro" id="IPR010259">
    <property type="entry name" value="S8pro/Inhibitor_I9"/>
</dbReference>
<feature type="domain" description="Peptidase S8/S53" evidence="5">
    <location>
        <begin position="200"/>
        <end position="322"/>
    </location>
</feature>
<feature type="region of interest" description="Disordered" evidence="4">
    <location>
        <begin position="15"/>
        <end position="52"/>
    </location>
</feature>
<dbReference type="InterPro" id="IPR045051">
    <property type="entry name" value="SBT"/>
</dbReference>
<dbReference type="InterPro" id="IPR036852">
    <property type="entry name" value="Peptidase_S8/S53_dom_sf"/>
</dbReference>
<comment type="similarity">
    <text evidence="1 3">Belongs to the peptidase S8 family.</text>
</comment>
<evidence type="ECO:0000259" key="5">
    <source>
        <dbReference type="Pfam" id="PF00082"/>
    </source>
</evidence>
<sequence>MAYYVLYKHTHTPISHTHTLHSPKNGFTPLSPPRRRRPPPLRPGESLNPDPTVKTYIFRVDGQSKPSVFPTHYHWYTSELTESDAILHVYDTVFRGFSASLTASQAAATANHTSVLAVFEDRRRALHTTRSPQFVGLRNQRGLWSESDYGSDVIIGVLIPEFGPRGGASPILTSGRFRSGSRGRRGGGGGLGGGIGGGINDTVEYRSARDADGHGTHTASTAAGRYVFKASMAGYASGIAKGVAPKARLAVYKVCWKAAGCFDSDILAAFDAAVNDGVDVISISIGGGDGISSPYYLDPIAIGAYGAASRGVFVSSSAGNDGPTECRLRTSRRG</sequence>
<organism evidence="7 8">
    <name type="scientific">Centaurea solstitialis</name>
    <name type="common">yellow star-thistle</name>
    <dbReference type="NCBI Taxonomy" id="347529"/>
    <lineage>
        <taxon>Eukaryota</taxon>
        <taxon>Viridiplantae</taxon>
        <taxon>Streptophyta</taxon>
        <taxon>Embryophyta</taxon>
        <taxon>Tracheophyta</taxon>
        <taxon>Spermatophyta</taxon>
        <taxon>Magnoliopsida</taxon>
        <taxon>eudicotyledons</taxon>
        <taxon>Gunneridae</taxon>
        <taxon>Pentapetalae</taxon>
        <taxon>asterids</taxon>
        <taxon>campanulids</taxon>
        <taxon>Asterales</taxon>
        <taxon>Asteraceae</taxon>
        <taxon>Carduoideae</taxon>
        <taxon>Cardueae</taxon>
        <taxon>Centaureinae</taxon>
        <taxon>Centaurea</taxon>
    </lineage>
</organism>
<dbReference type="Gene3D" id="3.40.50.200">
    <property type="entry name" value="Peptidase S8/S53 domain"/>
    <property type="match status" value="1"/>
</dbReference>
<dbReference type="SUPFAM" id="SSF52743">
    <property type="entry name" value="Subtilisin-like"/>
    <property type="match status" value="1"/>
</dbReference>
<proteinExistence type="inferred from homology"/>
<dbReference type="InterPro" id="IPR037045">
    <property type="entry name" value="S8pro/Inhibitor_I9_sf"/>
</dbReference>
<dbReference type="GO" id="GO:0006508">
    <property type="term" value="P:proteolysis"/>
    <property type="evidence" value="ECO:0007669"/>
    <property type="project" value="InterPro"/>
</dbReference>
<comment type="caution">
    <text evidence="3">Lacks conserved residue(s) required for the propagation of feature annotation.</text>
</comment>
<evidence type="ECO:0000313" key="8">
    <source>
        <dbReference type="Proteomes" id="UP001172457"/>
    </source>
</evidence>
<dbReference type="Pfam" id="PF05922">
    <property type="entry name" value="Inhibitor_I9"/>
    <property type="match status" value="1"/>
</dbReference>
<evidence type="ECO:0000256" key="1">
    <source>
        <dbReference type="ARBA" id="ARBA00011073"/>
    </source>
</evidence>
<keyword evidence="8" id="KW-1185">Reference proteome</keyword>
<evidence type="ECO:0000256" key="4">
    <source>
        <dbReference type="SAM" id="MobiDB-lite"/>
    </source>
</evidence>